<reference evidence="12" key="2">
    <citation type="submission" date="2020-04" db="EMBL/GenBank/DDBJ databases">
        <authorList>
            <consortium name="NCBI Genome Project"/>
        </authorList>
    </citation>
    <scope>NUCLEOTIDE SEQUENCE</scope>
    <source>
        <strain evidence="12">CBS 781.70</strain>
    </source>
</reference>
<dbReference type="InterPro" id="IPR036864">
    <property type="entry name" value="Zn2-C6_fun-type_DNA-bd_sf"/>
</dbReference>
<keyword evidence="7" id="KW-0539">Nucleus</keyword>
<dbReference type="RefSeq" id="XP_033532372.1">
    <property type="nucleotide sequence ID" value="XM_033682157.1"/>
</dbReference>
<keyword evidence="5" id="KW-0238">DNA-binding</keyword>
<gene>
    <name evidence="10 12" type="ORF">P152DRAFT_490398</name>
</gene>
<dbReference type="EMBL" id="ML975164">
    <property type="protein sequence ID" value="KAF1810741.1"/>
    <property type="molecule type" value="Genomic_DNA"/>
</dbReference>
<feature type="region of interest" description="Disordered" evidence="8">
    <location>
        <begin position="947"/>
        <end position="972"/>
    </location>
</feature>
<keyword evidence="11" id="KW-1185">Reference proteome</keyword>
<dbReference type="CDD" id="cd00067">
    <property type="entry name" value="GAL4"/>
    <property type="match status" value="1"/>
</dbReference>
<comment type="subcellular location">
    <subcellularLocation>
        <location evidence="1">Nucleus</location>
    </subcellularLocation>
</comment>
<protein>
    <recommendedName>
        <fullName evidence="9">Zn(2)-C6 fungal-type domain-containing protein</fullName>
    </recommendedName>
</protein>
<dbReference type="GO" id="GO:0006351">
    <property type="term" value="P:DNA-templated transcription"/>
    <property type="evidence" value="ECO:0007669"/>
    <property type="project" value="InterPro"/>
</dbReference>
<evidence type="ECO:0000256" key="4">
    <source>
        <dbReference type="ARBA" id="ARBA00023015"/>
    </source>
</evidence>
<dbReference type="GO" id="GO:0003677">
    <property type="term" value="F:DNA binding"/>
    <property type="evidence" value="ECO:0007669"/>
    <property type="project" value="UniProtKB-KW"/>
</dbReference>
<sequence>MPGETNGNDNPREYPGESEEQIQIDLQSEGFKRQKSRYRASVACASCRDRRIRCVVPPGKTVCTQCKKSGAECIIKNDDERRRPISRAYMCSLTDRVALLENLLREHNIEPPPAQYPPMSRHMKNEGISPSRQIPGNYIPGSSHAQQEFTHISMEQFKQNHGQQIGSEWQLTGDADRASSYRGVSLNKSKGEGMIHRLLGTSGHLSFDQLNERLRYYGPTTIPHVHSGFGSSLEDSAGSAEQARRAEQVIERLPVDTHDYLIGLFWKYYNNVVHVIHQDAFLEDRNSGRTQFYSGFLHICILAMGFRFADKTRPDIQRITLPRKESTLHREAKYILDSELERPGGIPTVIALLLVSDLECGVGRENVGWLYTGMAIRQAFDIGLHLDIRSSALSEREVETRRLAFWSCVIYDKHWALFLGRPPSMKPSDLEINNLSRHFERLGTYRPAGPGKSWETQIYEAILDLLELAGKITEHIDSESPIDAEIARNSYRRIAALDREFNRWYERLPEILKWTQANIDSAPFSFFVLHQQYHALLICLHRPYAMYAGPNPNENENGTGNHVRNSGFEGPCSSLSRDICTKHAIRIAKIFSTHRQRFDIKQIFVTGMQNAVSAATALVVDLAFIKDSSDRQAKMQYLDILYGALQEMTVTFQPAQRMSLVLRTVMEELRGGESPFNGSFAKPSLSLVPTRRGSIPHNDSQGDGAVKRSRTNGGFNQRHSSNTAAPWSAPLNWQTDPTLANITPLTQGSSHLHRFHPSLLPSDVGRDQPKGFVVTPRSNATSWIHPTMAIEGIPVHRNVADPNPIPLNNIVSGPFGSFGMESRGVDIAGLASGNFPEITPVDQGVDCEMIGENKMYPTESDLAWASADIENGSVDLAKFARKYFLEITPVDQEVDHEMTGEGTQIQAASSNPAWTSANIETNRVNLAKFASKQFPEFDSLLQEAHPVETGDGEADGVGELEPTGREGDAEMGEPVDFRTLGTLGTLRGEEWKEWHRVGMGGGGGLIW</sequence>
<keyword evidence="4" id="KW-0805">Transcription regulation</keyword>
<dbReference type="InterPro" id="IPR001138">
    <property type="entry name" value="Zn2Cys6_DnaBD"/>
</dbReference>
<dbReference type="Pfam" id="PF04082">
    <property type="entry name" value="Fungal_trans"/>
    <property type="match status" value="1"/>
</dbReference>
<dbReference type="GO" id="GO:0000981">
    <property type="term" value="F:DNA-binding transcription factor activity, RNA polymerase II-specific"/>
    <property type="evidence" value="ECO:0007669"/>
    <property type="project" value="InterPro"/>
</dbReference>
<reference evidence="10 12" key="1">
    <citation type="submission" date="2020-01" db="EMBL/GenBank/DDBJ databases">
        <authorList>
            <consortium name="DOE Joint Genome Institute"/>
            <person name="Haridas S."/>
            <person name="Albert R."/>
            <person name="Binder M."/>
            <person name="Bloem J."/>
            <person name="Labutti K."/>
            <person name="Salamov A."/>
            <person name="Andreopoulos B."/>
            <person name="Baker S.E."/>
            <person name="Barry K."/>
            <person name="Bills G."/>
            <person name="Bluhm B.H."/>
            <person name="Cannon C."/>
            <person name="Castanera R."/>
            <person name="Culley D.E."/>
            <person name="Daum C."/>
            <person name="Ezra D."/>
            <person name="Gonzalez J.B."/>
            <person name="Henrissat B."/>
            <person name="Kuo A."/>
            <person name="Liang C."/>
            <person name="Lipzen A."/>
            <person name="Lutzoni F."/>
            <person name="Magnuson J."/>
            <person name="Mondo S."/>
            <person name="Nolan M."/>
            <person name="Ohm R."/>
            <person name="Pangilinan J."/>
            <person name="Park H.-J."/>
            <person name="Ramirez L."/>
            <person name="Alfaro M."/>
            <person name="Sun H."/>
            <person name="Tritt A."/>
            <person name="Yoshinaga Y."/>
            <person name="Zwiers L.-H."/>
            <person name="Turgeon B.G."/>
            <person name="Goodwin S.B."/>
            <person name="Spatafora J.W."/>
            <person name="Crous P.W."/>
            <person name="Grigoriev I.V."/>
        </authorList>
    </citation>
    <scope>NUCLEOTIDE SEQUENCE</scope>
    <source>
        <strain evidence="10 12">CBS 781.70</strain>
    </source>
</reference>
<dbReference type="Pfam" id="PF00172">
    <property type="entry name" value="Zn_clus"/>
    <property type="match status" value="1"/>
</dbReference>
<reference evidence="12" key="3">
    <citation type="submission" date="2025-04" db="UniProtKB">
        <authorList>
            <consortium name="RefSeq"/>
        </authorList>
    </citation>
    <scope>IDENTIFICATION</scope>
    <source>
        <strain evidence="12">CBS 781.70</strain>
    </source>
</reference>
<dbReference type="InterPro" id="IPR051615">
    <property type="entry name" value="Transcr_Regulatory_Elem"/>
</dbReference>
<evidence type="ECO:0000313" key="11">
    <source>
        <dbReference type="Proteomes" id="UP000504638"/>
    </source>
</evidence>
<evidence type="ECO:0000259" key="9">
    <source>
        <dbReference type="PROSITE" id="PS50048"/>
    </source>
</evidence>
<dbReference type="PROSITE" id="PS00463">
    <property type="entry name" value="ZN2_CY6_FUNGAL_1"/>
    <property type="match status" value="1"/>
</dbReference>
<dbReference type="PANTHER" id="PTHR31313:SF81">
    <property type="entry name" value="TY1 ENHANCER ACTIVATOR"/>
    <property type="match status" value="1"/>
</dbReference>
<feature type="compositionally biased region" description="Polar residues" evidence="8">
    <location>
        <begin position="711"/>
        <end position="732"/>
    </location>
</feature>
<evidence type="ECO:0000256" key="7">
    <source>
        <dbReference type="ARBA" id="ARBA00023242"/>
    </source>
</evidence>
<dbReference type="SUPFAM" id="SSF57701">
    <property type="entry name" value="Zn2/Cys6 DNA-binding domain"/>
    <property type="match status" value="1"/>
</dbReference>
<evidence type="ECO:0000256" key="1">
    <source>
        <dbReference type="ARBA" id="ARBA00004123"/>
    </source>
</evidence>
<dbReference type="GO" id="GO:0005634">
    <property type="term" value="C:nucleus"/>
    <property type="evidence" value="ECO:0007669"/>
    <property type="project" value="UniProtKB-SubCell"/>
</dbReference>
<dbReference type="Proteomes" id="UP000504638">
    <property type="component" value="Unplaced"/>
</dbReference>
<keyword evidence="3" id="KW-0862">Zinc</keyword>
<evidence type="ECO:0000256" key="8">
    <source>
        <dbReference type="SAM" id="MobiDB-lite"/>
    </source>
</evidence>
<feature type="region of interest" description="Disordered" evidence="8">
    <location>
        <begin position="680"/>
        <end position="732"/>
    </location>
</feature>
<feature type="domain" description="Zn(2)-C6 fungal-type" evidence="9">
    <location>
        <begin position="43"/>
        <end position="75"/>
    </location>
</feature>
<keyword evidence="6" id="KW-0804">Transcription</keyword>
<proteinExistence type="predicted"/>
<dbReference type="AlphaFoldDB" id="A0A6G1FYG9"/>
<dbReference type="PANTHER" id="PTHR31313">
    <property type="entry name" value="TY1 ENHANCER ACTIVATOR"/>
    <property type="match status" value="1"/>
</dbReference>
<dbReference type="OrthoDB" id="2154091at2759"/>
<evidence type="ECO:0000256" key="6">
    <source>
        <dbReference type="ARBA" id="ARBA00023163"/>
    </source>
</evidence>
<name>A0A6G1FYG9_9PEZI</name>
<keyword evidence="2" id="KW-0479">Metal-binding</keyword>
<dbReference type="SMART" id="SM00906">
    <property type="entry name" value="Fungal_trans"/>
    <property type="match status" value="1"/>
</dbReference>
<evidence type="ECO:0000256" key="3">
    <source>
        <dbReference type="ARBA" id="ARBA00022833"/>
    </source>
</evidence>
<accession>A0A6G1FYG9</accession>
<dbReference type="SMART" id="SM00066">
    <property type="entry name" value="GAL4"/>
    <property type="match status" value="1"/>
</dbReference>
<dbReference type="PROSITE" id="PS50048">
    <property type="entry name" value="ZN2_CY6_FUNGAL_2"/>
    <property type="match status" value="1"/>
</dbReference>
<dbReference type="Gene3D" id="4.10.240.10">
    <property type="entry name" value="Zn(2)-C6 fungal-type DNA-binding domain"/>
    <property type="match status" value="1"/>
</dbReference>
<evidence type="ECO:0000313" key="12">
    <source>
        <dbReference type="RefSeq" id="XP_033532372.1"/>
    </source>
</evidence>
<dbReference type="GO" id="GO:0008270">
    <property type="term" value="F:zinc ion binding"/>
    <property type="evidence" value="ECO:0007669"/>
    <property type="project" value="InterPro"/>
</dbReference>
<evidence type="ECO:0000256" key="5">
    <source>
        <dbReference type="ARBA" id="ARBA00023125"/>
    </source>
</evidence>
<organism evidence="10">
    <name type="scientific">Eremomyces bilateralis CBS 781.70</name>
    <dbReference type="NCBI Taxonomy" id="1392243"/>
    <lineage>
        <taxon>Eukaryota</taxon>
        <taxon>Fungi</taxon>
        <taxon>Dikarya</taxon>
        <taxon>Ascomycota</taxon>
        <taxon>Pezizomycotina</taxon>
        <taxon>Dothideomycetes</taxon>
        <taxon>Dothideomycetes incertae sedis</taxon>
        <taxon>Eremomycetales</taxon>
        <taxon>Eremomycetaceae</taxon>
        <taxon>Eremomyces</taxon>
    </lineage>
</organism>
<evidence type="ECO:0000313" key="10">
    <source>
        <dbReference type="EMBL" id="KAF1810741.1"/>
    </source>
</evidence>
<evidence type="ECO:0000256" key="2">
    <source>
        <dbReference type="ARBA" id="ARBA00022723"/>
    </source>
</evidence>
<dbReference type="InterPro" id="IPR007219">
    <property type="entry name" value="XnlR_reg_dom"/>
</dbReference>
<dbReference type="GeneID" id="54422727"/>
<dbReference type="CDD" id="cd12148">
    <property type="entry name" value="fungal_TF_MHR"/>
    <property type="match status" value="1"/>
</dbReference>